<dbReference type="AlphaFoldDB" id="A0A429X0L6"/>
<sequence>MTRYYIAVTYDVCGHNNLYEEMSEYALDSSADMDKQIKEFAKIDFAPLIKVYHSVTSDFKELKLYKEYEFKEYECGCNQ</sequence>
<evidence type="ECO:0000313" key="1">
    <source>
        <dbReference type="EMBL" id="RST57039.1"/>
    </source>
</evidence>
<dbReference type="RefSeq" id="WP_120119265.1">
    <property type="nucleotide sequence ID" value="NZ_QYTW02000045.1"/>
</dbReference>
<dbReference type="EMBL" id="QYTW02000045">
    <property type="protein sequence ID" value="RST57039.1"/>
    <property type="molecule type" value="Genomic_DNA"/>
</dbReference>
<name>A0A429X0L6_SIMTE</name>
<dbReference type="Proteomes" id="UP000287296">
    <property type="component" value="Unassembled WGS sequence"/>
</dbReference>
<proteinExistence type="predicted"/>
<accession>A0A429X0L6</accession>
<reference evidence="1 2" key="1">
    <citation type="submission" date="2018-12" db="EMBL/GenBank/DDBJ databases">
        <authorList>
            <person name="Sun L."/>
            <person name="Chen Z."/>
        </authorList>
    </citation>
    <scope>NUCLEOTIDE SEQUENCE [LARGE SCALE GENOMIC DNA]</scope>
    <source>
        <strain evidence="1 2">LMG 29736</strain>
    </source>
</reference>
<dbReference type="OrthoDB" id="2720707at2"/>
<gene>
    <name evidence="1" type="ORF">D5F11_024815</name>
</gene>
<organism evidence="1 2">
    <name type="scientific">Siminovitchia terrae</name>
    <name type="common">Bacillus terrae</name>
    <dbReference type="NCBI Taxonomy" id="1914933"/>
    <lineage>
        <taxon>Bacteria</taxon>
        <taxon>Bacillati</taxon>
        <taxon>Bacillota</taxon>
        <taxon>Bacilli</taxon>
        <taxon>Bacillales</taxon>
        <taxon>Bacillaceae</taxon>
        <taxon>Siminovitchia</taxon>
    </lineage>
</organism>
<comment type="caution">
    <text evidence="1">The sequence shown here is derived from an EMBL/GenBank/DDBJ whole genome shotgun (WGS) entry which is preliminary data.</text>
</comment>
<protein>
    <submittedName>
        <fullName evidence="1">Uncharacterized protein</fullName>
    </submittedName>
</protein>
<evidence type="ECO:0000313" key="2">
    <source>
        <dbReference type="Proteomes" id="UP000287296"/>
    </source>
</evidence>